<accession>A0A494ZY34</accession>
<dbReference type="EMBL" id="RBZP01000020">
    <property type="protein sequence ID" value="RKQ29989.1"/>
    <property type="molecule type" value="Genomic_DNA"/>
</dbReference>
<dbReference type="PANTHER" id="PTHR34075:SF5">
    <property type="entry name" value="BLR3430 PROTEIN"/>
    <property type="match status" value="1"/>
</dbReference>
<dbReference type="Pfam" id="PF12172">
    <property type="entry name" value="zf-ChsH2"/>
    <property type="match status" value="1"/>
</dbReference>
<evidence type="ECO:0000259" key="2">
    <source>
        <dbReference type="Pfam" id="PF12172"/>
    </source>
</evidence>
<reference evidence="3 4" key="1">
    <citation type="journal article" date="2016" name="Int. J. Syst. Evol. Microbiol.">
        <title>Oceanobacillus halophilus sp. nov., a novel moderately halophilic bacterium from a hypersaline lake.</title>
        <authorList>
            <person name="Amoozegar M.A."/>
            <person name="Bagheri M."/>
            <person name="Makhdoumi A."/>
            <person name="Nikou M.M."/>
            <person name="Fazeli S.A.S."/>
            <person name="Schumann P."/>
            <person name="Sproer C."/>
            <person name="Sanchez-Porro C."/>
            <person name="Ventosa A."/>
        </authorList>
    </citation>
    <scope>NUCLEOTIDE SEQUENCE [LARGE SCALE GENOMIC DNA]</scope>
    <source>
        <strain evidence="3 4">DSM 23996</strain>
    </source>
</reference>
<dbReference type="SUPFAM" id="SSF50249">
    <property type="entry name" value="Nucleic acid-binding proteins"/>
    <property type="match status" value="1"/>
</dbReference>
<dbReference type="Pfam" id="PF01796">
    <property type="entry name" value="OB_ChsH2_C"/>
    <property type="match status" value="1"/>
</dbReference>
<organism evidence="3 4">
    <name type="scientific">Oceanobacillus halophilus</name>
    <dbReference type="NCBI Taxonomy" id="930130"/>
    <lineage>
        <taxon>Bacteria</taxon>
        <taxon>Bacillati</taxon>
        <taxon>Bacillota</taxon>
        <taxon>Bacilli</taxon>
        <taxon>Bacillales</taxon>
        <taxon>Bacillaceae</taxon>
        <taxon>Oceanobacillus</taxon>
    </lineage>
</organism>
<proteinExistence type="predicted"/>
<keyword evidence="4" id="KW-1185">Reference proteome</keyword>
<evidence type="ECO:0000313" key="3">
    <source>
        <dbReference type="EMBL" id="RKQ29989.1"/>
    </source>
</evidence>
<dbReference type="InterPro" id="IPR052513">
    <property type="entry name" value="Thioester_dehydratase-like"/>
</dbReference>
<dbReference type="InterPro" id="IPR012340">
    <property type="entry name" value="NA-bd_OB-fold"/>
</dbReference>
<dbReference type="OrthoDB" id="9785144at2"/>
<sequence length="139" mass="15855">MTYQKPIPLKNIDNAPYWDAADHHEMKLQKCNDCSNYNHPPGPGCSKCGSTNLSWKNFGSDVKGKVYSYIISYRPFLPGFQNDIPLVIAQVELDNAKDVRIIANIIDCEPDKVEIGKSVRMVWEDITDDRALPQWKINE</sequence>
<dbReference type="Proteomes" id="UP000269301">
    <property type="component" value="Unassembled WGS sequence"/>
</dbReference>
<feature type="domain" description="ChsH2 rubredoxin-like zinc ribbon" evidence="2">
    <location>
        <begin position="18"/>
        <end position="53"/>
    </location>
</feature>
<name>A0A494ZY34_9BACI</name>
<evidence type="ECO:0000313" key="4">
    <source>
        <dbReference type="Proteomes" id="UP000269301"/>
    </source>
</evidence>
<dbReference type="RefSeq" id="WP_121205706.1">
    <property type="nucleotide sequence ID" value="NZ_RBZP01000020.1"/>
</dbReference>
<gene>
    <name evidence="3" type="ORF">D8M06_16595</name>
</gene>
<dbReference type="InterPro" id="IPR022002">
    <property type="entry name" value="ChsH2_Znr"/>
</dbReference>
<comment type="caution">
    <text evidence="3">The sequence shown here is derived from an EMBL/GenBank/DDBJ whole genome shotgun (WGS) entry which is preliminary data.</text>
</comment>
<dbReference type="AlphaFoldDB" id="A0A494ZY34"/>
<evidence type="ECO:0008006" key="5">
    <source>
        <dbReference type="Google" id="ProtNLM"/>
    </source>
</evidence>
<feature type="domain" description="ChsH2 C-terminal OB-fold" evidence="1">
    <location>
        <begin position="63"/>
        <end position="124"/>
    </location>
</feature>
<dbReference type="InterPro" id="IPR002878">
    <property type="entry name" value="ChsH2_C"/>
</dbReference>
<protein>
    <recommendedName>
        <fullName evidence="5">Zn-ribbon domain-containing OB-fold protein</fullName>
    </recommendedName>
</protein>
<dbReference type="PANTHER" id="PTHR34075">
    <property type="entry name" value="BLR3430 PROTEIN"/>
    <property type="match status" value="1"/>
</dbReference>
<evidence type="ECO:0000259" key="1">
    <source>
        <dbReference type="Pfam" id="PF01796"/>
    </source>
</evidence>